<dbReference type="InterPro" id="IPR018775">
    <property type="entry name" value="RlaP"/>
</dbReference>
<dbReference type="Proteomes" id="UP000259421">
    <property type="component" value="Segment"/>
</dbReference>
<accession>A0A385EB71</accession>
<dbReference type="EMBL" id="MH588546">
    <property type="protein sequence ID" value="AXQ69141.1"/>
    <property type="molecule type" value="Genomic_DNA"/>
</dbReference>
<keyword evidence="2" id="KW-1185">Reference proteome</keyword>
<name>A0A385EB71_9CAUD</name>
<sequence>MIIDRMQKDGIIFPPKWLPANTHYLTMMGSIAYAVSGDTSDCDVAGFTIPSKEVIFPHLAGHIPGFGKQPEAFNVWTEHHKVDPRTGKEYDFTVYSIVKFFQLCLENNPNMIDTLFTPRRCVLHASNIGNYVLENRKLFLHKGSYHKFRGYAYAQLAKIRSKQTSDNPKRQESIDKYGYDVKHAYHVVRLALEAEQILIEGDLDLERNAAILKDIRAGQWKLDHLERWFQDKEKALEVLHGQSTLPHKADEAQIRAVLMHALEMHYGSISKALVRETDLGRVLDEMKAVIDRYAA</sequence>
<gene>
    <name evidence="1" type="ORF">CcrBL9_gp117</name>
</gene>
<protein>
    <recommendedName>
        <fullName evidence="3">Nucleotidyltransferase</fullName>
    </recommendedName>
</protein>
<proteinExistence type="predicted"/>
<evidence type="ECO:0008006" key="3">
    <source>
        <dbReference type="Google" id="ProtNLM"/>
    </source>
</evidence>
<evidence type="ECO:0000313" key="1">
    <source>
        <dbReference type="EMBL" id="AXQ69141.1"/>
    </source>
</evidence>
<dbReference type="Pfam" id="PF10127">
    <property type="entry name" value="RlaP"/>
    <property type="match status" value="1"/>
</dbReference>
<reference evidence="1 2" key="2">
    <citation type="submission" date="2018-09" db="EMBL/GenBank/DDBJ databases">
        <title>Giant CbK-like Caulobacter bacteriophages have genetically divergent genomes.</title>
        <authorList>
            <person name="Wilson K."/>
            <person name="Ely B."/>
        </authorList>
    </citation>
    <scope>NUCLEOTIDE SEQUENCE [LARGE SCALE GENOMIC DNA]</scope>
</reference>
<dbReference type="PANTHER" id="PTHR34817:SF1">
    <property type="entry name" value="NUCLEOTIDYLTRANSFERASE"/>
    <property type="match status" value="1"/>
</dbReference>
<dbReference type="PANTHER" id="PTHR34817">
    <property type="entry name" value="NUCLEOTIDYLTRANSFERASE"/>
    <property type="match status" value="1"/>
</dbReference>
<organism evidence="1 2">
    <name type="scientific">Caulobacter phage CcrBL9</name>
    <dbReference type="NCBI Taxonomy" id="2283270"/>
    <lineage>
        <taxon>Viruses</taxon>
        <taxon>Duplodnaviria</taxon>
        <taxon>Heunggongvirae</taxon>
        <taxon>Uroviricota</taxon>
        <taxon>Caudoviricetes</taxon>
        <taxon>Jeanschmidtviridae</taxon>
        <taxon>Bertelyvirus</taxon>
        <taxon>Bertelyvirus BL9</taxon>
    </lineage>
</organism>
<reference evidence="2" key="1">
    <citation type="submission" date="2018-07" db="EMBL/GenBank/DDBJ databases">
        <title>Giant CbK-like Caulobacter bacteriophages have genetically divergent genomes.</title>
        <authorList>
            <person name="Wilson K.M."/>
            <person name="Ely B."/>
        </authorList>
    </citation>
    <scope>NUCLEOTIDE SEQUENCE [LARGE SCALE GENOMIC DNA]</scope>
</reference>
<evidence type="ECO:0000313" key="2">
    <source>
        <dbReference type="Proteomes" id="UP000259421"/>
    </source>
</evidence>